<dbReference type="GO" id="GO:0005634">
    <property type="term" value="C:nucleus"/>
    <property type="evidence" value="ECO:0007669"/>
    <property type="project" value="UniProtKB-SubCell"/>
</dbReference>
<comment type="subcellular location">
    <subcellularLocation>
        <location evidence="1">Nucleus</location>
    </subcellularLocation>
</comment>
<dbReference type="GO" id="GO:0007064">
    <property type="term" value="P:mitotic sister chromatid cohesion"/>
    <property type="evidence" value="ECO:0007669"/>
    <property type="project" value="InterPro"/>
</dbReference>
<dbReference type="GO" id="GO:0035825">
    <property type="term" value="P:homologous recombination"/>
    <property type="evidence" value="ECO:0007669"/>
    <property type="project" value="UniProtKB-ARBA"/>
</dbReference>
<dbReference type="InterPro" id="IPR002035">
    <property type="entry name" value="VWF_A"/>
</dbReference>
<evidence type="ECO:0000256" key="3">
    <source>
        <dbReference type="ARBA" id="ARBA00022776"/>
    </source>
</evidence>
<dbReference type="OrthoDB" id="512726at2759"/>
<protein>
    <submittedName>
        <fullName evidence="8">Cell surface</fullName>
    </submittedName>
</protein>
<keyword evidence="3" id="KW-0498">Mitosis</keyword>
<dbReference type="InterPro" id="IPR016024">
    <property type="entry name" value="ARM-type_fold"/>
</dbReference>
<evidence type="ECO:0000256" key="1">
    <source>
        <dbReference type="ARBA" id="ARBA00004123"/>
    </source>
</evidence>
<dbReference type="GO" id="GO:0006281">
    <property type="term" value="P:DNA repair"/>
    <property type="evidence" value="ECO:0007669"/>
    <property type="project" value="TreeGrafter"/>
</dbReference>
<dbReference type="Proteomes" id="UP000239649">
    <property type="component" value="Unassembled WGS sequence"/>
</dbReference>
<feature type="domain" description="VWFA" evidence="7">
    <location>
        <begin position="1679"/>
        <end position="1870"/>
    </location>
</feature>
<dbReference type="PANTHER" id="PTHR12663">
    <property type="entry name" value="ANDROGEN INDUCED INHIBITOR OF PROLIFERATION AS3 / PDS5-RELATED"/>
    <property type="match status" value="1"/>
</dbReference>
<evidence type="ECO:0000313" key="8">
    <source>
        <dbReference type="EMBL" id="PSC71031.1"/>
    </source>
</evidence>
<keyword evidence="4" id="KW-0539">Nucleus</keyword>
<dbReference type="PANTHER" id="PTHR12663:SF0">
    <property type="entry name" value="PRECOCIOUS DISSOCIATION OF SISTERS 5, ISOFORM A"/>
    <property type="match status" value="1"/>
</dbReference>
<feature type="compositionally biased region" description="Acidic residues" evidence="6">
    <location>
        <begin position="1305"/>
        <end position="1318"/>
    </location>
</feature>
<keyword evidence="9" id="KW-1185">Reference proteome</keyword>
<organism evidence="8 9">
    <name type="scientific">Micractinium conductrix</name>
    <dbReference type="NCBI Taxonomy" id="554055"/>
    <lineage>
        <taxon>Eukaryota</taxon>
        <taxon>Viridiplantae</taxon>
        <taxon>Chlorophyta</taxon>
        <taxon>core chlorophytes</taxon>
        <taxon>Trebouxiophyceae</taxon>
        <taxon>Chlorellales</taxon>
        <taxon>Chlorellaceae</taxon>
        <taxon>Chlorella clade</taxon>
        <taxon>Micractinium</taxon>
    </lineage>
</organism>
<sequence length="2152" mass="230480">MGRTRTEYEFEDEDGTEALQRAGKALQAPLKGKDAAVRLLKSAGEHLSEAAQDSENARLASRDLARALVRPDLLRHRDQEVRLYVALCLCHILRLNAPDTPYRDDELQTIFELFNAVYAELEDPASPHFQLCLSILETVSQVKCSLLILDLPAWEELVVGMFTTLLDVVNEANAEVLQGTVLELLRVMVEEADELPQAQLDVVLSRLLPAHRAESPAGHALTAALLQRTETTVQPYLQRFLTALLIGERTESDLKNECHALFYAIHETVPQALLPLMPLLREELEAEGDGGRRAAAVDLVARLFTQNPSGGAIINEYEPLLYALLGRGSDAENEVRRKLLAYMPALLEVCEGQEARAAAVVRSLVERLYDPDEGARKAAVTAAGQLLAARPSMATWQHTQGRGTVLSCLSARGRDKKAGVRREAAAQLAALLRAWVLAAEESPAHAPAPHIIVGVALVLFNLAARDADLGAYVFDTAFRSGVFPPKLPAAQAARWWGALWKQAGDEFRPMLRKILQGKASVQRAVQELLLLRAAVKEQRTSSLAGAASSAGAGAASGSLLTGGGGGGQVRNPEARLSTLVHELTGMLKGASKPEEGLQKLLEQKDNHVFRGLATLAAHGCTSKDAAAAGKDVMQRVGSKGPVADTVRALVARLTPNLLSPEVLHAAMEAAAQSEEVQYLLVDIAGAVPQLLAQSMEPVVAMFEADDPLLAGCAAKVLARAARPMLGHCRHAKRAVPDALAGKLTAMAREGSPSNAKAAVKALVAVLGPERAASEAAGLAEQLVEQLKAPATPRSHTRVLAALKALSMLGRLLPDTFEKVADEVLDWTIGDMMDADLSCGKPLAAAEAGKTGRKWRHPSAVTAIKTAALRTLCQALVPDNPRARPSQAMVERAQLVWGLLEPLLDTDAGAEQFAPFDLVFPRSTDPGQQRAKRQRGAGGDSDSDEEEEEEEEEGEELECTDAAWVRYSAVCGLLRLARAYDGVMPASLYANLALTLQEPLLETRRAMTAKLVRAVGWLSARAAAPGGAAYAQRAAKYAAVLALMAVDQEDRNRAASLRALREFVLTRRSVVQRVAAAAAAGGGGSTLLQDMPEFLLPYLLYLLAHHPDYPSPEVLAEFEQADEEERQEVYGPGGTPFTPFVGMLQFALEPLLVPAEQPTSAAEVARGIPATLKLMRSLKFCDDATDEPRSEEVRQLCDISMVLVRQIADRLTKGKPQQPGSFPGSVMLPRIFRPDTQKAKMHDGSHLPASAYFKPGLFEDDLFMRRLMNPALPGPVRGGGRAARPKQQQQQQQRGKRAKQAAAAAEADEEMAEASDDESVGGTPGPAAAAAAAAQEQAGSGGHRKRPAAGGKAAKAAAARKAEELDSGAESTGGAAEAEQRLAPHTKRPAGGAARKAAAPARRQPRRGAAAEAATKLRAESSDDEEDEDYEESGSSGDEEEEAEALAAAHAQLVGRGAGAAQPPAPAARGPGMRAETDDEWDEEEGGEEAPQQHAVPPQEHAMPPQQQRGQRRGQQEQQQQQESPGQENRAAANVAAARHGGKGKPAAAAKPNGKAAAKPAAAAVKPVLKRARGAGTTAAAPLPAMAAAVGGGVAMAQAAEAADTLGFRPGGAQDVENFRENVKAGYLPLPTDLTFTGVANSYYFDTYSTDRQPCTDLFCPLYSLGVAPDPLPDSANSSQFYLAVGLDSGLQASEFKRKRLNLQILLDVSGSMSSPFDRYYYDSVTGQQKELSDEEQAATKLDVAKEVLQLDRDIVEVGGTNLQAGLDEATKVLTGCKACLEASRADVENRLILITDAQVWRGKPNEGDITDQGLLARLKSLASDGVGATLIGIGLDFNTALVEEITKVRGALYYSVHSPGEFKRRLVEDFDYSVTPLVYDLQLKVDAATPDASSEDGGAFRWRILHQYGSPNANDTAISMNGTVLRISTLFPRHAWPGLVRGLAPKTEEGIKGGVVLLRLAPPEGGMRPLTLEVTYEDREGKSFSSKRAVDISPEVATSTNGGALYQSSGVRKAVLLARYTDILHDWLLDEWARVDKQGGGDEVYVIPARWCGVYPRLYCPLPVEDYGLRRVQGGCALQTWLDPYGCVLPPPLPVLTSLLGRWERQSEPLKVNDEAKQAIQEFLAYFEEETAALGDDSLSQEVDLMKKLLGQ</sequence>
<keyword evidence="2" id="KW-0132">Cell division</keyword>
<gene>
    <name evidence="8" type="ORF">C2E20_5563</name>
</gene>
<evidence type="ECO:0000256" key="5">
    <source>
        <dbReference type="ARBA" id="ARBA00023306"/>
    </source>
</evidence>
<evidence type="ECO:0000259" key="7">
    <source>
        <dbReference type="PROSITE" id="PS50234"/>
    </source>
</evidence>
<feature type="compositionally biased region" description="Low complexity" evidence="6">
    <location>
        <begin position="1367"/>
        <end position="1376"/>
    </location>
</feature>
<evidence type="ECO:0000256" key="4">
    <source>
        <dbReference type="ARBA" id="ARBA00023242"/>
    </source>
</evidence>
<evidence type="ECO:0000256" key="6">
    <source>
        <dbReference type="SAM" id="MobiDB-lite"/>
    </source>
</evidence>
<dbReference type="EMBL" id="LHPF02000016">
    <property type="protein sequence ID" value="PSC71031.1"/>
    <property type="molecule type" value="Genomic_DNA"/>
</dbReference>
<dbReference type="InterPro" id="IPR039776">
    <property type="entry name" value="Pds5"/>
</dbReference>
<keyword evidence="5" id="KW-0131">Cell cycle</keyword>
<name>A0A2P6VAF9_9CHLO</name>
<accession>A0A2P6VAF9</accession>
<dbReference type="InterPro" id="IPR036465">
    <property type="entry name" value="vWFA_dom_sf"/>
</dbReference>
<feature type="compositionally biased region" description="Low complexity" evidence="6">
    <location>
        <begin position="1347"/>
        <end position="1358"/>
    </location>
</feature>
<dbReference type="CDD" id="cd00198">
    <property type="entry name" value="vWFA"/>
    <property type="match status" value="1"/>
</dbReference>
<comment type="caution">
    <text evidence="8">The sequence shown here is derived from an EMBL/GenBank/DDBJ whole genome shotgun (WGS) entry which is preliminary data.</text>
</comment>
<dbReference type="GO" id="GO:0000785">
    <property type="term" value="C:chromatin"/>
    <property type="evidence" value="ECO:0007669"/>
    <property type="project" value="TreeGrafter"/>
</dbReference>
<feature type="compositionally biased region" description="Low complexity" evidence="6">
    <location>
        <begin position="1458"/>
        <end position="1473"/>
    </location>
</feature>
<feature type="compositionally biased region" description="Acidic residues" evidence="6">
    <location>
        <begin position="1476"/>
        <end position="1487"/>
    </location>
</feature>
<feature type="compositionally biased region" description="Acidic residues" evidence="6">
    <location>
        <begin position="1421"/>
        <end position="1443"/>
    </location>
</feature>
<dbReference type="SUPFAM" id="SSF53300">
    <property type="entry name" value="vWA-like"/>
    <property type="match status" value="1"/>
</dbReference>
<feature type="region of interest" description="Disordered" evidence="6">
    <location>
        <begin position="918"/>
        <end position="956"/>
    </location>
</feature>
<feature type="region of interest" description="Disordered" evidence="6">
    <location>
        <begin position="1268"/>
        <end position="1555"/>
    </location>
</feature>
<feature type="compositionally biased region" description="Low complexity" evidence="6">
    <location>
        <begin position="1388"/>
        <end position="1413"/>
    </location>
</feature>
<feature type="compositionally biased region" description="Low complexity" evidence="6">
    <location>
        <begin position="1515"/>
        <end position="1555"/>
    </location>
</feature>
<dbReference type="STRING" id="554055.A0A2P6VAF9"/>
<dbReference type="GO" id="GO:0051301">
    <property type="term" value="P:cell division"/>
    <property type="evidence" value="ECO:0007669"/>
    <property type="project" value="UniProtKB-KW"/>
</dbReference>
<dbReference type="PROSITE" id="PS50234">
    <property type="entry name" value="VWFA"/>
    <property type="match status" value="1"/>
</dbReference>
<dbReference type="Gene3D" id="1.25.10.10">
    <property type="entry name" value="Leucine-rich Repeat Variant"/>
    <property type="match status" value="1"/>
</dbReference>
<evidence type="ECO:0000313" key="9">
    <source>
        <dbReference type="Proteomes" id="UP000239649"/>
    </source>
</evidence>
<proteinExistence type="predicted"/>
<reference evidence="8 9" key="1">
    <citation type="journal article" date="2018" name="Plant J.">
        <title>Genome sequences of Chlorella sorokiniana UTEX 1602 and Micractinium conductrix SAG 241.80: implications to maltose excretion by a green alga.</title>
        <authorList>
            <person name="Arriola M.B."/>
            <person name="Velmurugan N."/>
            <person name="Zhang Y."/>
            <person name="Plunkett M.H."/>
            <person name="Hondzo H."/>
            <person name="Barney B.M."/>
        </authorList>
    </citation>
    <scope>NUCLEOTIDE SEQUENCE [LARGE SCALE GENOMIC DNA]</scope>
    <source>
        <strain evidence="8 9">SAG 241.80</strain>
    </source>
</reference>
<dbReference type="Pfam" id="PF20168">
    <property type="entry name" value="PDS5"/>
    <property type="match status" value="1"/>
</dbReference>
<dbReference type="Gene3D" id="3.40.50.410">
    <property type="entry name" value="von Willebrand factor, type A domain"/>
    <property type="match status" value="1"/>
</dbReference>
<dbReference type="InterPro" id="IPR011989">
    <property type="entry name" value="ARM-like"/>
</dbReference>
<evidence type="ECO:0000256" key="2">
    <source>
        <dbReference type="ARBA" id="ARBA00022618"/>
    </source>
</evidence>
<dbReference type="SUPFAM" id="SSF48371">
    <property type="entry name" value="ARM repeat"/>
    <property type="match status" value="2"/>
</dbReference>
<feature type="compositionally biased region" description="Acidic residues" evidence="6">
    <location>
        <begin position="940"/>
        <end position="956"/>
    </location>
</feature>